<dbReference type="EMBL" id="CP004376">
    <property type="protein sequence ID" value="AGM31782.1"/>
    <property type="molecule type" value="Genomic_DNA"/>
</dbReference>
<geneLocation type="plasmid" evidence="1 2">
    <name>2</name>
</geneLocation>
<organism evidence="1 2">
    <name type="scientific">Mycobacteroides abscessus subsp. bolletii 50594</name>
    <dbReference type="NCBI Taxonomy" id="1303024"/>
    <lineage>
        <taxon>Bacteria</taxon>
        <taxon>Bacillati</taxon>
        <taxon>Actinomycetota</taxon>
        <taxon>Actinomycetes</taxon>
        <taxon>Mycobacteriales</taxon>
        <taxon>Mycobacteriaceae</taxon>
        <taxon>Mycobacteroides</taxon>
        <taxon>Mycobacteroides abscessus</taxon>
    </lineage>
</organism>
<accession>A0AB33AJ33</accession>
<reference evidence="1 2" key="1">
    <citation type="journal article" date="2013" name="Genome Announc.">
        <title>Complete Genome Sequence of Mycobacterium massiliense Clinical Strain Asan 50594, Belonging to the Type II Genotype.</title>
        <authorList>
            <person name="Kim B.J."/>
            <person name="Kim B.R."/>
            <person name="Hong S.H."/>
            <person name="Seok S.H."/>
            <person name="Kook Y.H."/>
            <person name="Kim B.J."/>
        </authorList>
    </citation>
    <scope>NUCLEOTIDE SEQUENCE [LARGE SCALE GENOMIC DNA]</scope>
    <source>
        <strain evidence="1 2">50594</strain>
    </source>
</reference>
<dbReference type="Proteomes" id="UP000013961">
    <property type="component" value="Plasmid 2"/>
</dbReference>
<name>A0AB33AJ33_9MYCO</name>
<proteinExistence type="predicted"/>
<evidence type="ECO:0000313" key="1">
    <source>
        <dbReference type="EMBL" id="AGM31782.1"/>
    </source>
</evidence>
<dbReference type="AlphaFoldDB" id="A0AB33AJ33"/>
<protein>
    <submittedName>
        <fullName evidence="1">Uncharacterized protein</fullName>
    </submittedName>
</protein>
<keyword evidence="1" id="KW-0614">Plasmid</keyword>
<sequence length="293" mass="32755">MPDAPDEGAEAPTYFHGGVPGLAPGDRLRSATELGMRVVYNQPWFGAGARYNQSKVYVTSHLGTAIGYAARYLVPGGNRVPGWVYEVEPIGPVEPDPDYGGGARPDLASCCAGAVVVKVIERDVWLSEREQNRVIWPHYYWDTEHQIHAADGTLLPSAQMVEHGVTQAYVDLLPKWIGLSEINGYGQMTVDGARIQPEDVLARFDHLDLVDKSHIVKLVDRRARPNVLRCSCGGSFTDRYTAAEHKVDMGKLELIAERHQPEGVTPEQALQLWVNVIAFRARSQWRWFWDHED</sequence>
<gene>
    <name evidence="1" type="ORF">MASS_2p0071</name>
</gene>
<dbReference type="InterPro" id="IPR038611">
    <property type="entry name" value="Arr_sf"/>
</dbReference>
<dbReference type="KEGG" id="mabb:MASS_2p0071"/>
<evidence type="ECO:0000313" key="2">
    <source>
        <dbReference type="Proteomes" id="UP000013961"/>
    </source>
</evidence>
<dbReference type="Gene3D" id="3.20.170.40">
    <property type="entry name" value="Rifampin ADP-ribosyltransferase domain"/>
    <property type="match status" value="1"/>
</dbReference>